<dbReference type="GO" id="GO:0003690">
    <property type="term" value="F:double-stranded DNA binding"/>
    <property type="evidence" value="ECO:0007669"/>
    <property type="project" value="TreeGrafter"/>
</dbReference>
<dbReference type="InterPro" id="IPR016194">
    <property type="entry name" value="SPOC-like_C_dom_sf"/>
</dbReference>
<evidence type="ECO:0000313" key="6">
    <source>
        <dbReference type="Proteomes" id="UP000821853"/>
    </source>
</evidence>
<dbReference type="SUPFAM" id="SSF68906">
    <property type="entry name" value="SAP domain"/>
    <property type="match status" value="1"/>
</dbReference>
<dbReference type="VEuPathDB" id="VectorBase:HLOH_051602"/>
<dbReference type="OrthoDB" id="6483906at2759"/>
<dbReference type="GO" id="GO:0042162">
    <property type="term" value="F:telomeric DNA binding"/>
    <property type="evidence" value="ECO:0007669"/>
    <property type="project" value="InterPro"/>
</dbReference>
<gene>
    <name evidence="5" type="ORF">HPB48_001136</name>
</gene>
<dbReference type="CDD" id="cd00788">
    <property type="entry name" value="KU70"/>
    <property type="match status" value="1"/>
</dbReference>
<dbReference type="GO" id="GO:0006303">
    <property type="term" value="P:double-strand break repair via nonhomologous end joining"/>
    <property type="evidence" value="ECO:0007669"/>
    <property type="project" value="InterPro"/>
</dbReference>
<dbReference type="InterPro" id="IPR047087">
    <property type="entry name" value="KU70_core_dom"/>
</dbReference>
<protein>
    <recommendedName>
        <fullName evidence="4">SAP domain-containing protein</fullName>
    </recommendedName>
</protein>
<comment type="caution">
    <text evidence="5">The sequence shown here is derived from an EMBL/GenBank/DDBJ whole genome shotgun (WGS) entry which is preliminary data.</text>
</comment>
<name>A0A9J6GHH7_HAELO</name>
<dbReference type="GO" id="GO:0003684">
    <property type="term" value="F:damaged DNA binding"/>
    <property type="evidence" value="ECO:0007669"/>
    <property type="project" value="InterPro"/>
</dbReference>
<dbReference type="PANTHER" id="PTHR12604:SF2">
    <property type="entry name" value="X-RAY REPAIR CROSS-COMPLEMENTING PROTEIN 6"/>
    <property type="match status" value="1"/>
</dbReference>
<dbReference type="InterPro" id="IPR006164">
    <property type="entry name" value="DNA_bd_Ku70/Ku80"/>
</dbReference>
<dbReference type="Gene3D" id="1.10.1600.10">
    <property type="match status" value="1"/>
</dbReference>
<dbReference type="InterPro" id="IPR006165">
    <property type="entry name" value="Ku70"/>
</dbReference>
<evidence type="ECO:0000256" key="1">
    <source>
        <dbReference type="ARBA" id="ARBA00005240"/>
    </source>
</evidence>
<sequence>MKDHKKRRLMLLPMWLGPGVKLTVSLYNLVRPTAKPSAVRLARDTNEELLSRRVTFAQGRPGERECRCLPITTRRRKCSATLVILWPACTPPLKMYSVAGGLRLLGFKPLSRLEGQPHVQPSHFIYPDDGSVRGSTRLFSALLQRCLHHRVAPVCYWVSRTAQAPKLVYLMPQRLCGVRPCPRGGCGNPHGLQMMPPGFHVVQLPFSDDRRRRGPSRRAQVKASPALVALAKQMVERLRFTYHPDKFENPELQGFWQCLEALALDRDDVEPPEDYTRPNHEKMKAKAGEEMSAFLETAFPEGCNTSTAAPRKRAQGGDAGAAKKARSENQAGGVDIREEAKAGKLASLTVNVLRDFCKQEGLRCPSKKADIVECIKKHLKL</sequence>
<feature type="region of interest" description="Disordered" evidence="3">
    <location>
        <begin position="305"/>
        <end position="335"/>
    </location>
</feature>
<accession>A0A9J6GHH7</accession>
<dbReference type="AlphaFoldDB" id="A0A9J6GHH7"/>
<proteinExistence type="inferred from homology"/>
<dbReference type="InterPro" id="IPR036361">
    <property type="entry name" value="SAP_dom_sf"/>
</dbReference>
<dbReference type="NCBIfam" id="TIGR00578">
    <property type="entry name" value="ku70"/>
    <property type="match status" value="1"/>
</dbReference>
<dbReference type="GO" id="GO:0000723">
    <property type="term" value="P:telomere maintenance"/>
    <property type="evidence" value="ECO:0007669"/>
    <property type="project" value="InterPro"/>
</dbReference>
<dbReference type="PROSITE" id="PS50800">
    <property type="entry name" value="SAP"/>
    <property type="match status" value="1"/>
</dbReference>
<dbReference type="InterPro" id="IPR005160">
    <property type="entry name" value="Ku_C"/>
</dbReference>
<comment type="similarity">
    <text evidence="1">Belongs to the ku70 family.</text>
</comment>
<reference evidence="5 6" key="1">
    <citation type="journal article" date="2020" name="Cell">
        <title>Large-Scale Comparative Analyses of Tick Genomes Elucidate Their Genetic Diversity and Vector Capacities.</title>
        <authorList>
            <consortium name="Tick Genome and Microbiome Consortium (TIGMIC)"/>
            <person name="Jia N."/>
            <person name="Wang J."/>
            <person name="Shi W."/>
            <person name="Du L."/>
            <person name="Sun Y."/>
            <person name="Zhan W."/>
            <person name="Jiang J.F."/>
            <person name="Wang Q."/>
            <person name="Zhang B."/>
            <person name="Ji P."/>
            <person name="Bell-Sakyi L."/>
            <person name="Cui X.M."/>
            <person name="Yuan T.T."/>
            <person name="Jiang B.G."/>
            <person name="Yang W.F."/>
            <person name="Lam T.T."/>
            <person name="Chang Q.C."/>
            <person name="Ding S.J."/>
            <person name="Wang X.J."/>
            <person name="Zhu J.G."/>
            <person name="Ruan X.D."/>
            <person name="Zhao L."/>
            <person name="Wei J.T."/>
            <person name="Ye R.Z."/>
            <person name="Que T.C."/>
            <person name="Du C.H."/>
            <person name="Zhou Y.H."/>
            <person name="Cheng J.X."/>
            <person name="Dai P.F."/>
            <person name="Guo W.B."/>
            <person name="Han X.H."/>
            <person name="Huang E.J."/>
            <person name="Li L.F."/>
            <person name="Wei W."/>
            <person name="Gao Y.C."/>
            <person name="Liu J.Z."/>
            <person name="Shao H.Z."/>
            <person name="Wang X."/>
            <person name="Wang C.C."/>
            <person name="Yang T.C."/>
            <person name="Huo Q.B."/>
            <person name="Li W."/>
            <person name="Chen H.Y."/>
            <person name="Chen S.E."/>
            <person name="Zhou L.G."/>
            <person name="Ni X.B."/>
            <person name="Tian J.H."/>
            <person name="Sheng Y."/>
            <person name="Liu T."/>
            <person name="Pan Y.S."/>
            <person name="Xia L.Y."/>
            <person name="Li J."/>
            <person name="Zhao F."/>
            <person name="Cao W.C."/>
        </authorList>
    </citation>
    <scope>NUCLEOTIDE SEQUENCE [LARGE SCALE GENOMIC DNA]</scope>
    <source>
        <strain evidence="5">HaeL-2018</strain>
    </source>
</reference>
<keyword evidence="6" id="KW-1185">Reference proteome</keyword>
<dbReference type="InterPro" id="IPR003034">
    <property type="entry name" value="SAP_dom"/>
</dbReference>
<dbReference type="OMA" id="NRCLAND"/>
<dbReference type="GO" id="GO:0003678">
    <property type="term" value="F:DNA helicase activity"/>
    <property type="evidence" value="ECO:0007669"/>
    <property type="project" value="InterPro"/>
</dbReference>
<dbReference type="Proteomes" id="UP000821853">
    <property type="component" value="Chromosome 4"/>
</dbReference>
<organism evidence="5 6">
    <name type="scientific">Haemaphysalis longicornis</name>
    <name type="common">Bush tick</name>
    <dbReference type="NCBI Taxonomy" id="44386"/>
    <lineage>
        <taxon>Eukaryota</taxon>
        <taxon>Metazoa</taxon>
        <taxon>Ecdysozoa</taxon>
        <taxon>Arthropoda</taxon>
        <taxon>Chelicerata</taxon>
        <taxon>Arachnida</taxon>
        <taxon>Acari</taxon>
        <taxon>Parasitiformes</taxon>
        <taxon>Ixodida</taxon>
        <taxon>Ixodoidea</taxon>
        <taxon>Ixodidae</taxon>
        <taxon>Haemaphysalinae</taxon>
        <taxon>Haemaphysalis</taxon>
    </lineage>
</organism>
<dbReference type="SUPFAM" id="SSF100939">
    <property type="entry name" value="SPOC domain-like"/>
    <property type="match status" value="1"/>
</dbReference>
<dbReference type="EMBL" id="JABSTR010000006">
    <property type="protein sequence ID" value="KAH9373960.1"/>
    <property type="molecule type" value="Genomic_DNA"/>
</dbReference>
<keyword evidence="2" id="KW-0238">DNA-binding</keyword>
<dbReference type="GO" id="GO:0043564">
    <property type="term" value="C:Ku70:Ku80 complex"/>
    <property type="evidence" value="ECO:0007669"/>
    <property type="project" value="InterPro"/>
</dbReference>
<dbReference type="Gene3D" id="2.40.290.10">
    <property type="match status" value="1"/>
</dbReference>
<evidence type="ECO:0000256" key="2">
    <source>
        <dbReference type="ARBA" id="ARBA00023125"/>
    </source>
</evidence>
<dbReference type="SMART" id="SM00513">
    <property type="entry name" value="SAP"/>
    <property type="match status" value="1"/>
</dbReference>
<dbReference type="Pfam" id="PF02735">
    <property type="entry name" value="Ku"/>
    <property type="match status" value="1"/>
</dbReference>
<evidence type="ECO:0000256" key="3">
    <source>
        <dbReference type="SAM" id="MobiDB-lite"/>
    </source>
</evidence>
<feature type="domain" description="SAP" evidence="4">
    <location>
        <begin position="345"/>
        <end position="379"/>
    </location>
</feature>
<dbReference type="Gene3D" id="4.10.970.10">
    <property type="entry name" value="Ku70, bridge and pillars"/>
    <property type="match status" value="1"/>
</dbReference>
<dbReference type="InterPro" id="IPR027388">
    <property type="entry name" value="Ku70_bridge/pillars_dom_sf"/>
</dbReference>
<evidence type="ECO:0000259" key="4">
    <source>
        <dbReference type="PROSITE" id="PS50800"/>
    </source>
</evidence>
<dbReference type="SMART" id="SM00559">
    <property type="entry name" value="Ku78"/>
    <property type="match status" value="1"/>
</dbReference>
<dbReference type="Pfam" id="PF03730">
    <property type="entry name" value="Ku_C"/>
    <property type="match status" value="1"/>
</dbReference>
<dbReference type="PANTHER" id="PTHR12604">
    <property type="entry name" value="KU AUTOANTIGEN DNA HELICASE"/>
    <property type="match status" value="1"/>
</dbReference>
<evidence type="ECO:0000313" key="5">
    <source>
        <dbReference type="EMBL" id="KAH9373960.1"/>
    </source>
</evidence>
<dbReference type="Gene3D" id="1.10.720.30">
    <property type="entry name" value="SAP domain"/>
    <property type="match status" value="1"/>
</dbReference>